<comment type="similarity">
    <text evidence="2">Belongs to the UPF0719 family.</text>
</comment>
<organism evidence="8 9">
    <name type="scientific">Bailinhaonella thermotolerans</name>
    <dbReference type="NCBI Taxonomy" id="1070861"/>
    <lineage>
        <taxon>Bacteria</taxon>
        <taxon>Bacillati</taxon>
        <taxon>Actinomycetota</taxon>
        <taxon>Actinomycetes</taxon>
        <taxon>Streptosporangiales</taxon>
        <taxon>Streptosporangiaceae</taxon>
        <taxon>Bailinhaonella</taxon>
    </lineage>
</organism>
<dbReference type="InterPro" id="IPR007140">
    <property type="entry name" value="DUF350"/>
</dbReference>
<evidence type="ECO:0000256" key="3">
    <source>
        <dbReference type="ARBA" id="ARBA00022475"/>
    </source>
</evidence>
<evidence type="ECO:0000256" key="5">
    <source>
        <dbReference type="ARBA" id="ARBA00022989"/>
    </source>
</evidence>
<proteinExistence type="inferred from homology"/>
<evidence type="ECO:0000256" key="1">
    <source>
        <dbReference type="ARBA" id="ARBA00004651"/>
    </source>
</evidence>
<keyword evidence="4 7" id="KW-0812">Transmembrane</keyword>
<evidence type="ECO:0000313" key="8">
    <source>
        <dbReference type="EMBL" id="RJL34378.1"/>
    </source>
</evidence>
<gene>
    <name evidence="8" type="ORF">D5H75_08035</name>
</gene>
<evidence type="ECO:0000256" key="2">
    <source>
        <dbReference type="ARBA" id="ARBA00005779"/>
    </source>
</evidence>
<keyword evidence="3" id="KW-1003">Cell membrane</keyword>
<evidence type="ECO:0000256" key="6">
    <source>
        <dbReference type="ARBA" id="ARBA00023136"/>
    </source>
</evidence>
<evidence type="ECO:0000256" key="7">
    <source>
        <dbReference type="SAM" id="Phobius"/>
    </source>
</evidence>
<feature type="transmembrane region" description="Helical" evidence="7">
    <location>
        <begin position="83"/>
        <end position="105"/>
    </location>
</feature>
<dbReference type="Pfam" id="PF03994">
    <property type="entry name" value="DUF350"/>
    <property type="match status" value="1"/>
</dbReference>
<dbReference type="RefSeq" id="WP_119925679.1">
    <property type="nucleotide sequence ID" value="NZ_QZEY01000002.1"/>
</dbReference>
<comment type="caution">
    <text evidence="8">The sequence shown here is derived from an EMBL/GenBank/DDBJ whole genome shotgun (WGS) entry which is preliminary data.</text>
</comment>
<dbReference type="EMBL" id="QZEY01000002">
    <property type="protein sequence ID" value="RJL34378.1"/>
    <property type="molecule type" value="Genomic_DNA"/>
</dbReference>
<feature type="transmembrane region" description="Helical" evidence="7">
    <location>
        <begin position="12"/>
        <end position="34"/>
    </location>
</feature>
<evidence type="ECO:0000313" key="9">
    <source>
        <dbReference type="Proteomes" id="UP000265768"/>
    </source>
</evidence>
<keyword evidence="9" id="KW-1185">Reference proteome</keyword>
<name>A0A3A4B2H5_9ACTN</name>
<reference evidence="8 9" key="1">
    <citation type="submission" date="2018-09" db="EMBL/GenBank/DDBJ databases">
        <title>YIM 75507 draft genome.</title>
        <authorList>
            <person name="Tang S."/>
            <person name="Feng Y."/>
        </authorList>
    </citation>
    <scope>NUCLEOTIDE SEQUENCE [LARGE SCALE GENOMIC DNA]</scope>
    <source>
        <strain evidence="8 9">YIM 75507</strain>
    </source>
</reference>
<dbReference type="OrthoDB" id="5191770at2"/>
<sequence length="145" mass="14737">MTEALGEALGRGALAIIAYAVLGLILLIAGFYALDLATPGRLSRIIRTDRNPNATLVAASGVAAVGLIVTASIWASGGALLEGLLSTLIFGLTGIVAQTLGSLAFDRVIGLDVRALISEPRLHPAAVLMAVTHLAIGLIMAVSVI</sequence>
<comment type="subcellular location">
    <subcellularLocation>
        <location evidence="1">Cell membrane</location>
        <topology evidence="1">Multi-pass membrane protein</topology>
    </subcellularLocation>
</comment>
<dbReference type="AlphaFoldDB" id="A0A3A4B2H5"/>
<dbReference type="Proteomes" id="UP000265768">
    <property type="component" value="Unassembled WGS sequence"/>
</dbReference>
<protein>
    <submittedName>
        <fullName evidence="8">DUF350 domain-containing protein</fullName>
    </submittedName>
</protein>
<feature type="transmembrane region" description="Helical" evidence="7">
    <location>
        <begin position="55"/>
        <end position="77"/>
    </location>
</feature>
<keyword evidence="6 7" id="KW-0472">Membrane</keyword>
<keyword evidence="5 7" id="KW-1133">Transmembrane helix</keyword>
<evidence type="ECO:0000256" key="4">
    <source>
        <dbReference type="ARBA" id="ARBA00022692"/>
    </source>
</evidence>
<dbReference type="GO" id="GO:0005886">
    <property type="term" value="C:plasma membrane"/>
    <property type="evidence" value="ECO:0007669"/>
    <property type="project" value="UniProtKB-SubCell"/>
</dbReference>
<accession>A0A3A4B2H5</accession>
<feature type="transmembrane region" description="Helical" evidence="7">
    <location>
        <begin position="125"/>
        <end position="144"/>
    </location>
</feature>